<feature type="domain" description="C2H2-type" evidence="6">
    <location>
        <begin position="190"/>
        <end position="217"/>
    </location>
</feature>
<organism evidence="7 8">
    <name type="scientific">Eumeta variegata</name>
    <name type="common">Bagworm moth</name>
    <name type="synonym">Eumeta japonica</name>
    <dbReference type="NCBI Taxonomy" id="151549"/>
    <lineage>
        <taxon>Eukaryota</taxon>
        <taxon>Metazoa</taxon>
        <taxon>Ecdysozoa</taxon>
        <taxon>Arthropoda</taxon>
        <taxon>Hexapoda</taxon>
        <taxon>Insecta</taxon>
        <taxon>Pterygota</taxon>
        <taxon>Neoptera</taxon>
        <taxon>Endopterygota</taxon>
        <taxon>Lepidoptera</taxon>
        <taxon>Glossata</taxon>
        <taxon>Ditrysia</taxon>
        <taxon>Tineoidea</taxon>
        <taxon>Psychidae</taxon>
        <taxon>Oiketicinae</taxon>
        <taxon>Eumeta</taxon>
    </lineage>
</organism>
<dbReference type="InterPro" id="IPR036236">
    <property type="entry name" value="Znf_C2H2_sf"/>
</dbReference>
<dbReference type="PANTHER" id="PTHR24379">
    <property type="entry name" value="KRAB AND ZINC FINGER DOMAIN-CONTAINING"/>
    <property type="match status" value="1"/>
</dbReference>
<keyword evidence="8" id="KW-1185">Reference proteome</keyword>
<evidence type="ECO:0000259" key="6">
    <source>
        <dbReference type="PROSITE" id="PS50157"/>
    </source>
</evidence>
<dbReference type="PANTHER" id="PTHR24379:SF121">
    <property type="entry name" value="C2H2-TYPE DOMAIN-CONTAINING PROTEIN"/>
    <property type="match status" value="1"/>
</dbReference>
<feature type="domain" description="C2H2-type" evidence="6">
    <location>
        <begin position="108"/>
        <end position="135"/>
    </location>
</feature>
<accession>A0A4C1VWN9</accession>
<dbReference type="GO" id="GO:0008270">
    <property type="term" value="F:zinc ion binding"/>
    <property type="evidence" value="ECO:0007669"/>
    <property type="project" value="UniProtKB-KW"/>
</dbReference>
<evidence type="ECO:0000256" key="2">
    <source>
        <dbReference type="ARBA" id="ARBA00022737"/>
    </source>
</evidence>
<keyword evidence="3 5" id="KW-0863">Zinc-finger</keyword>
<dbReference type="Pfam" id="PF00096">
    <property type="entry name" value="zf-C2H2"/>
    <property type="match status" value="3"/>
</dbReference>
<evidence type="ECO:0000313" key="7">
    <source>
        <dbReference type="EMBL" id="GBP42772.1"/>
    </source>
</evidence>
<dbReference type="AlphaFoldDB" id="A0A4C1VWN9"/>
<evidence type="ECO:0000256" key="4">
    <source>
        <dbReference type="ARBA" id="ARBA00022833"/>
    </source>
</evidence>
<dbReference type="SUPFAM" id="SSF57667">
    <property type="entry name" value="beta-beta-alpha zinc fingers"/>
    <property type="match status" value="4"/>
</dbReference>
<feature type="domain" description="C2H2-type" evidence="6">
    <location>
        <begin position="218"/>
        <end position="245"/>
    </location>
</feature>
<name>A0A4C1VWN9_EUMVA</name>
<dbReference type="FunFam" id="3.30.160.60:FF:000110">
    <property type="entry name" value="Zinc finger protein-like"/>
    <property type="match status" value="1"/>
</dbReference>
<dbReference type="SMART" id="SM00355">
    <property type="entry name" value="ZnF_C2H2"/>
    <property type="match status" value="9"/>
</dbReference>
<keyword evidence="2" id="KW-0677">Repeat</keyword>
<sequence>MQVNLAVPDTVLLWSDDVQDQILRVDERTADEIKSRFMCITCEKFFTTESGCAKHIKRTHSEALVSCPLCEAKFRLEMYKKQHLALDHNVEEITNGERTVLVDCLDKFECDICGKKFNTRNSVKYHIRYHLSKQCRHCGLVFDSVVQVTDHLHEVHGEHIPTCGICGYKNRVRSLVTKHQRKVHMKEKNVECELCGESFFSSRYLSRHMIKHNPEKKYECQYCLKRFPRKNTLRQHVKIHMGLKNKVCKICNERLCAAAASLLLGRTGRWSVREIARSVILLACSAQVERDNESCFNTKCHFSWECYLESEILPNGNMLQECKVRQENNEPSFQQKKVVNTEKFKPVPRKSAEVSDVQAKVLAIHDSNKSEFMCVKCGRIFENKNVCLAHARRIKSLLHLAKAHRKEESDTAKERRLKDLPIKIQCVICAGRFCSKSIIKEHIAYHLKKQCPR</sequence>
<dbReference type="PROSITE" id="PS50157">
    <property type="entry name" value="ZINC_FINGER_C2H2_2"/>
    <property type="match status" value="7"/>
</dbReference>
<feature type="domain" description="C2H2-type" evidence="6">
    <location>
        <begin position="372"/>
        <end position="404"/>
    </location>
</feature>
<dbReference type="Proteomes" id="UP000299102">
    <property type="component" value="Unassembled WGS sequence"/>
</dbReference>
<evidence type="ECO:0000313" key="8">
    <source>
        <dbReference type="Proteomes" id="UP000299102"/>
    </source>
</evidence>
<dbReference type="EMBL" id="BGZK01000423">
    <property type="protein sequence ID" value="GBP42772.1"/>
    <property type="molecule type" value="Genomic_DNA"/>
</dbReference>
<reference evidence="7 8" key="1">
    <citation type="journal article" date="2019" name="Commun. Biol.">
        <title>The bagworm genome reveals a unique fibroin gene that provides high tensile strength.</title>
        <authorList>
            <person name="Kono N."/>
            <person name="Nakamura H."/>
            <person name="Ohtoshi R."/>
            <person name="Tomita M."/>
            <person name="Numata K."/>
            <person name="Arakawa K."/>
        </authorList>
    </citation>
    <scope>NUCLEOTIDE SEQUENCE [LARGE SCALE GENOMIC DNA]</scope>
</reference>
<comment type="caution">
    <text evidence="7">The sequence shown here is derived from an EMBL/GenBank/DDBJ whole genome shotgun (WGS) entry which is preliminary data.</text>
</comment>
<feature type="domain" description="C2H2-type" evidence="6">
    <location>
        <begin position="37"/>
        <end position="61"/>
    </location>
</feature>
<dbReference type="Gene3D" id="3.30.160.60">
    <property type="entry name" value="Classic Zinc Finger"/>
    <property type="match status" value="5"/>
</dbReference>
<dbReference type="PROSITE" id="PS00028">
    <property type="entry name" value="ZINC_FINGER_C2H2_1"/>
    <property type="match status" value="7"/>
</dbReference>
<dbReference type="STRING" id="151549.A0A4C1VWN9"/>
<dbReference type="OrthoDB" id="8685330at2759"/>
<keyword evidence="4" id="KW-0862">Zinc</keyword>
<keyword evidence="1" id="KW-0479">Metal-binding</keyword>
<evidence type="ECO:0000256" key="3">
    <source>
        <dbReference type="ARBA" id="ARBA00022771"/>
    </source>
</evidence>
<proteinExistence type="predicted"/>
<protein>
    <submittedName>
        <fullName evidence="7">Zinc finger protein 554</fullName>
    </submittedName>
</protein>
<dbReference type="InterPro" id="IPR013087">
    <property type="entry name" value="Znf_C2H2_type"/>
</dbReference>
<feature type="domain" description="C2H2-type" evidence="6">
    <location>
        <begin position="161"/>
        <end position="189"/>
    </location>
</feature>
<evidence type="ECO:0000256" key="1">
    <source>
        <dbReference type="ARBA" id="ARBA00022723"/>
    </source>
</evidence>
<gene>
    <name evidence="7" type="primary">ZNF554</name>
    <name evidence="7" type="ORF">EVAR_23410_1</name>
</gene>
<evidence type="ECO:0000256" key="5">
    <source>
        <dbReference type="PROSITE-ProRule" id="PRU00042"/>
    </source>
</evidence>
<feature type="domain" description="C2H2-type" evidence="6">
    <location>
        <begin position="133"/>
        <end position="161"/>
    </location>
</feature>